<keyword evidence="8 12" id="KW-0786">Thiamine pyrophosphate</keyword>
<dbReference type="SUPFAM" id="SSF52922">
    <property type="entry name" value="TK C-terminal domain-like"/>
    <property type="match status" value="1"/>
</dbReference>
<keyword evidence="5 15" id="KW-0808">Transferase</keyword>
<accession>A0A511KPE0</accession>
<dbReference type="InterPro" id="IPR055152">
    <property type="entry name" value="Transketolase-like_C_2"/>
</dbReference>
<evidence type="ECO:0000256" key="3">
    <source>
        <dbReference type="ARBA" id="ARBA00011738"/>
    </source>
</evidence>
<dbReference type="AlphaFoldDB" id="A0A511KPE0"/>
<dbReference type="PANTHER" id="PTHR43522:SF2">
    <property type="entry name" value="TRANSKETOLASE 1-RELATED"/>
    <property type="match status" value="1"/>
</dbReference>
<evidence type="ECO:0000256" key="6">
    <source>
        <dbReference type="ARBA" id="ARBA00022723"/>
    </source>
</evidence>
<evidence type="ECO:0000256" key="12">
    <source>
        <dbReference type="PIRSR" id="PIRSR605478-3"/>
    </source>
</evidence>
<comment type="subunit">
    <text evidence="3 15">Homodimer.</text>
</comment>
<feature type="binding site" evidence="11">
    <location>
        <position position="480"/>
    </location>
    <ligand>
        <name>substrate</name>
    </ligand>
</feature>
<evidence type="ECO:0000313" key="18">
    <source>
        <dbReference type="Proteomes" id="UP000321518"/>
    </source>
</evidence>
<feature type="active site" description="Proton donor" evidence="10">
    <location>
        <position position="420"/>
    </location>
</feature>
<dbReference type="GO" id="GO:0006098">
    <property type="term" value="P:pentose-phosphate shunt"/>
    <property type="evidence" value="ECO:0007669"/>
    <property type="project" value="TreeGrafter"/>
</dbReference>
<dbReference type="PANTHER" id="PTHR43522">
    <property type="entry name" value="TRANSKETOLASE"/>
    <property type="match status" value="1"/>
</dbReference>
<feature type="binding site" evidence="13">
    <location>
        <position position="192"/>
    </location>
    <ligand>
        <name>Mg(2+)</name>
        <dbReference type="ChEBI" id="CHEBI:18420"/>
    </ligand>
</feature>
<feature type="binding site" evidence="11">
    <location>
        <position position="388"/>
    </location>
    <ligand>
        <name>substrate</name>
    </ligand>
</feature>
<comment type="catalytic activity">
    <reaction evidence="9 15">
        <text>D-sedoheptulose 7-phosphate + D-glyceraldehyde 3-phosphate = aldehydo-D-ribose 5-phosphate + D-xylulose 5-phosphate</text>
        <dbReference type="Rhea" id="RHEA:10508"/>
        <dbReference type="ChEBI" id="CHEBI:57483"/>
        <dbReference type="ChEBI" id="CHEBI:57737"/>
        <dbReference type="ChEBI" id="CHEBI:58273"/>
        <dbReference type="ChEBI" id="CHEBI:59776"/>
        <dbReference type="EC" id="2.2.1.1"/>
    </reaction>
</comment>
<evidence type="ECO:0000256" key="14">
    <source>
        <dbReference type="PIRSR" id="PIRSR605478-5"/>
    </source>
</evidence>
<dbReference type="GO" id="GO:0004802">
    <property type="term" value="F:transketolase activity"/>
    <property type="evidence" value="ECO:0007669"/>
    <property type="project" value="UniProtKB-EC"/>
</dbReference>
<dbReference type="Pfam" id="PF02779">
    <property type="entry name" value="Transket_pyr"/>
    <property type="match status" value="1"/>
</dbReference>
<feature type="binding site" evidence="12">
    <location>
        <position position="71"/>
    </location>
    <ligand>
        <name>thiamine diphosphate</name>
        <dbReference type="ChEBI" id="CHEBI:58937"/>
    </ligand>
</feature>
<dbReference type="Pfam" id="PF00456">
    <property type="entry name" value="Transketolase_N"/>
    <property type="match status" value="1"/>
</dbReference>
<feature type="binding site" evidence="13">
    <location>
        <position position="190"/>
    </location>
    <ligand>
        <name>Mg(2+)</name>
        <dbReference type="ChEBI" id="CHEBI:18420"/>
    </ligand>
</feature>
<dbReference type="FunFam" id="3.40.50.970:FF:000003">
    <property type="entry name" value="Transketolase"/>
    <property type="match status" value="1"/>
</dbReference>
<dbReference type="InterPro" id="IPR005475">
    <property type="entry name" value="Transketolase-like_Pyr-bd"/>
</dbReference>
<name>A0A511KPE0_RHOTO</name>
<comment type="cofactor">
    <cofactor evidence="1">
        <name>Co(2+)</name>
        <dbReference type="ChEBI" id="CHEBI:48828"/>
    </cofactor>
</comment>
<keyword evidence="6 13" id="KW-0479">Metal-binding</keyword>
<dbReference type="InterPro" id="IPR005478">
    <property type="entry name" value="Transketolase_bac-like"/>
</dbReference>
<evidence type="ECO:0000256" key="13">
    <source>
        <dbReference type="PIRSR" id="PIRSR605478-4"/>
    </source>
</evidence>
<dbReference type="Gene3D" id="3.40.50.920">
    <property type="match status" value="1"/>
</dbReference>
<evidence type="ECO:0000256" key="11">
    <source>
        <dbReference type="PIRSR" id="PIRSR605478-2"/>
    </source>
</evidence>
<comment type="similarity">
    <text evidence="2 15">Belongs to the transketolase family.</text>
</comment>
<feature type="domain" description="Transketolase-like pyrimidine-binding" evidence="16">
    <location>
        <begin position="358"/>
        <end position="536"/>
    </location>
</feature>
<dbReference type="CDD" id="cd02012">
    <property type="entry name" value="TPP_TK"/>
    <property type="match status" value="1"/>
</dbReference>
<gene>
    <name evidence="17" type="ORF">Rt10032_c16g5743</name>
</gene>
<feature type="site" description="Important for catalytic activity" evidence="14">
    <location>
        <position position="31"/>
    </location>
</feature>
<dbReference type="InterPro" id="IPR029061">
    <property type="entry name" value="THDP-binding"/>
</dbReference>
<dbReference type="Pfam" id="PF22613">
    <property type="entry name" value="Transketolase_C_1"/>
    <property type="match status" value="1"/>
</dbReference>
<reference evidence="17 18" key="1">
    <citation type="submission" date="2019-07" db="EMBL/GenBank/DDBJ databases">
        <title>Rhodotorula toruloides NBRC10032 genome sequencing.</title>
        <authorList>
            <person name="Shida Y."/>
            <person name="Takaku H."/>
            <person name="Ogasawara W."/>
            <person name="Mori K."/>
        </authorList>
    </citation>
    <scope>NUCLEOTIDE SEQUENCE [LARGE SCALE GENOMIC DNA]</scope>
    <source>
        <strain evidence="17 18">NBRC10032</strain>
    </source>
</reference>
<feature type="binding site" evidence="12">
    <location>
        <begin position="119"/>
        <end position="121"/>
    </location>
    <ligand>
        <name>thiamine diphosphate</name>
        <dbReference type="ChEBI" id="CHEBI:58937"/>
    </ligand>
</feature>
<evidence type="ECO:0000256" key="9">
    <source>
        <dbReference type="ARBA" id="ARBA00049473"/>
    </source>
</evidence>
<dbReference type="SUPFAM" id="SSF52518">
    <property type="entry name" value="Thiamin diphosphate-binding fold (THDP-binding)"/>
    <property type="match status" value="2"/>
</dbReference>
<evidence type="ECO:0000256" key="4">
    <source>
        <dbReference type="ARBA" id="ARBA00013152"/>
    </source>
</evidence>
<feature type="binding site" evidence="11">
    <location>
        <position position="531"/>
    </location>
    <ligand>
        <name>substrate</name>
    </ligand>
</feature>
<organism evidence="17 18">
    <name type="scientific">Rhodotorula toruloides</name>
    <name type="common">Yeast</name>
    <name type="synonym">Rhodosporidium toruloides</name>
    <dbReference type="NCBI Taxonomy" id="5286"/>
    <lineage>
        <taxon>Eukaryota</taxon>
        <taxon>Fungi</taxon>
        <taxon>Dikarya</taxon>
        <taxon>Basidiomycota</taxon>
        <taxon>Pucciniomycotina</taxon>
        <taxon>Microbotryomycetes</taxon>
        <taxon>Sporidiobolales</taxon>
        <taxon>Sporidiobolaceae</taxon>
        <taxon>Rhodotorula</taxon>
    </lineage>
</organism>
<dbReference type="InterPro" id="IPR009014">
    <property type="entry name" value="Transketo_C/PFOR_II"/>
</dbReference>
<proteinExistence type="inferred from homology"/>
<evidence type="ECO:0000256" key="8">
    <source>
        <dbReference type="ARBA" id="ARBA00023052"/>
    </source>
</evidence>
<evidence type="ECO:0000313" key="17">
    <source>
        <dbReference type="EMBL" id="GEM11726.1"/>
    </source>
</evidence>
<dbReference type="SMART" id="SM00861">
    <property type="entry name" value="Transket_pyr"/>
    <property type="match status" value="1"/>
</dbReference>
<dbReference type="NCBIfam" id="TIGR00232">
    <property type="entry name" value="tktlase_bact"/>
    <property type="match status" value="1"/>
</dbReference>
<dbReference type="InterPro" id="IPR020826">
    <property type="entry name" value="Transketolase_BS"/>
</dbReference>
<feature type="binding site" evidence="12">
    <location>
        <position position="161"/>
    </location>
    <ligand>
        <name>thiamine diphosphate</name>
        <dbReference type="ChEBI" id="CHEBI:58937"/>
    </ligand>
</feature>
<feature type="binding site" evidence="13">
    <location>
        <position position="160"/>
    </location>
    <ligand>
        <name>Mg(2+)</name>
        <dbReference type="ChEBI" id="CHEBI:18420"/>
    </ligand>
</feature>
<sequence length="684" mass="74810">MPFQPNDNDQKAINTIRTLALDTVNKANSGHPGAPMGMAPVAHVLFSRFFQCNPRNPHWVNRDRFVLSNGHACALQYVLLHLLGYKVSIDDLKQFRQLDSITPGHPEVGVTEGIEVTTGPLGQGFANAVGLAIAQAHLGAVFNKDNYSLFDNYTYMFTGDGCLMEGVSAEAASLAGHLKLGNLIAIYDDNQISIDGSTAIAFTEDVGKRFEAYDWQVLHVENGNDDLKAISDAIEQAKAEKNKPTLIRLKTTIGYGSRDQGTHGVHGNPLKADDTVEIKKKFGFDPEQFFVVPEETKKIYQDIAQRGAEAEKKWQAQFNEYEQKFPEEAKDIKRRIDGKLPDGWEKALPEFKPTDDAVASRKLSEMILAKLSTVVPELVSGSADLTPSNLTRWKNAVDFQPKENGLGDYTGRYIRYGVREHGMGAIANGIAAYGGNLVLPAVGTFLNFVSYAAGAVRLTALSHLRVIWVATHDSLGLGEDGPTHQPVETVAHFRAMPNVHVWRPADGNETSAAYYSALTSTHTPSILCLSRQNLPQLATSSIEKARRGGYIVHDVADAHITLAATGSEVALAVEVAEVLKKNDGVLARVVSFPCLEVFDAQSLDYRLSVLPDGHPIVSIEPYVTQGWTAYAHETIGMKTFGASGPAKAVFSKFGFDVEQLSDKAKRVVKYYSDRQVVSPLRRAL</sequence>
<dbReference type="EMBL" id="BJWK01000016">
    <property type="protein sequence ID" value="GEM11726.1"/>
    <property type="molecule type" value="Genomic_DNA"/>
</dbReference>
<feature type="binding site" evidence="12">
    <location>
        <position position="190"/>
    </location>
    <ligand>
        <name>thiamine diphosphate</name>
        <dbReference type="ChEBI" id="CHEBI:58937"/>
    </ligand>
</feature>
<dbReference type="FunFam" id="3.40.50.970:FF:000004">
    <property type="entry name" value="Transketolase"/>
    <property type="match status" value="1"/>
</dbReference>
<dbReference type="InterPro" id="IPR033247">
    <property type="entry name" value="Transketolase_fam"/>
</dbReference>
<comment type="cofactor">
    <cofactor evidence="12">
        <name>thiamine diphosphate</name>
        <dbReference type="ChEBI" id="CHEBI:58937"/>
    </cofactor>
    <text evidence="12">Binds 1 thiamine pyrophosphate per subunit. During the reaction, the substrate forms a covalent intermediate with the cofactor.</text>
</comment>
<dbReference type="GO" id="GO:0046872">
    <property type="term" value="F:metal ion binding"/>
    <property type="evidence" value="ECO:0007669"/>
    <property type="project" value="UniProtKB-KW"/>
</dbReference>
<evidence type="ECO:0000256" key="2">
    <source>
        <dbReference type="ARBA" id="ARBA00007131"/>
    </source>
</evidence>
<evidence type="ECO:0000256" key="1">
    <source>
        <dbReference type="ARBA" id="ARBA00001941"/>
    </source>
</evidence>
<evidence type="ECO:0000256" key="10">
    <source>
        <dbReference type="PIRSR" id="PIRSR605478-1"/>
    </source>
</evidence>
<dbReference type="FunFam" id="3.40.50.920:FF:000003">
    <property type="entry name" value="Transketolase"/>
    <property type="match status" value="1"/>
</dbReference>
<dbReference type="InterPro" id="IPR005474">
    <property type="entry name" value="Transketolase_N"/>
</dbReference>
<feature type="binding site" evidence="11">
    <location>
        <position position="361"/>
    </location>
    <ligand>
        <name>substrate</name>
    </ligand>
</feature>
<evidence type="ECO:0000259" key="16">
    <source>
        <dbReference type="SMART" id="SM00861"/>
    </source>
</evidence>
<evidence type="ECO:0000256" key="15">
    <source>
        <dbReference type="RuleBase" id="RU004996"/>
    </source>
</evidence>
<dbReference type="PROSITE" id="PS00801">
    <property type="entry name" value="TRANSKETOLASE_1"/>
    <property type="match status" value="1"/>
</dbReference>
<evidence type="ECO:0000256" key="5">
    <source>
        <dbReference type="ARBA" id="ARBA00022679"/>
    </source>
</evidence>
<feature type="binding site" evidence="11">
    <location>
        <position position="484"/>
    </location>
    <ligand>
        <name>substrate</name>
    </ligand>
</feature>
<comment type="cofactor">
    <cofactor evidence="13">
        <name>Mg(2+)</name>
        <dbReference type="ChEBI" id="CHEBI:18420"/>
    </cofactor>
    <text evidence="13">Binds 1 Mg(2+) ion per subunit. Can also utilize other divalent metal cations, such as Ca(2+), Mn(2+) and Co(2+).</text>
</comment>
<keyword evidence="15" id="KW-0106">Calcium</keyword>
<dbReference type="GO" id="GO:0005634">
    <property type="term" value="C:nucleus"/>
    <property type="evidence" value="ECO:0007669"/>
    <property type="project" value="TreeGrafter"/>
</dbReference>
<feature type="binding site" evidence="11">
    <location>
        <position position="266"/>
    </location>
    <ligand>
        <name>substrate</name>
    </ligand>
</feature>
<comment type="function">
    <text evidence="15">Catalyzes the transfer of a two-carbon ketol group from a ketose donor to an aldose acceptor, via a covalent intermediate with the cofactor thiamine pyrophosphate.</text>
</comment>
<feature type="site" description="Important for catalytic activity" evidence="14">
    <location>
        <position position="266"/>
    </location>
</feature>
<feature type="binding site" evidence="12">
    <location>
        <position position="448"/>
    </location>
    <ligand>
        <name>thiamine diphosphate</name>
        <dbReference type="ChEBI" id="CHEBI:58937"/>
    </ligand>
</feature>
<feature type="binding site" evidence="11">
    <location>
        <position position="31"/>
    </location>
    <ligand>
        <name>substrate</name>
    </ligand>
</feature>
<keyword evidence="7 13" id="KW-0460">Magnesium</keyword>
<evidence type="ECO:0000256" key="7">
    <source>
        <dbReference type="ARBA" id="ARBA00022842"/>
    </source>
</evidence>
<dbReference type="Proteomes" id="UP000321518">
    <property type="component" value="Unassembled WGS sequence"/>
</dbReference>
<dbReference type="CDD" id="cd07033">
    <property type="entry name" value="TPP_PYR_DXS_TK_like"/>
    <property type="match status" value="1"/>
</dbReference>
<dbReference type="Gene3D" id="3.40.50.970">
    <property type="match status" value="2"/>
</dbReference>
<feature type="binding site" evidence="12">
    <location>
        <position position="266"/>
    </location>
    <ligand>
        <name>thiamine diphosphate</name>
        <dbReference type="ChEBI" id="CHEBI:58937"/>
    </ligand>
</feature>
<feature type="binding site" evidence="11">
    <location>
        <position position="472"/>
    </location>
    <ligand>
        <name>substrate</name>
    </ligand>
</feature>
<dbReference type="OrthoDB" id="10267175at2759"/>
<comment type="cofactor">
    <cofactor evidence="15">
        <name>Mg(2+)</name>
        <dbReference type="ChEBI" id="CHEBI:18420"/>
    </cofactor>
    <cofactor evidence="15">
        <name>Ca(2+)</name>
        <dbReference type="ChEBI" id="CHEBI:29108"/>
    </cofactor>
    <cofactor evidence="15">
        <name>Mn(2+)</name>
        <dbReference type="ChEBI" id="CHEBI:29035"/>
    </cofactor>
    <cofactor evidence="15">
        <name>Co(2+)</name>
        <dbReference type="ChEBI" id="CHEBI:48828"/>
    </cofactor>
    <text evidence="15">Binds 1 Mg(2+) ion per subunit. Can also utilize other divalent metal cations, such as Ca(2+), Mn(2+) and Co(2+).</text>
</comment>
<protein>
    <recommendedName>
        <fullName evidence="4 15">Transketolase</fullName>
        <ecNumber evidence="4 15">2.2.1.1</ecNumber>
    </recommendedName>
</protein>
<dbReference type="EC" id="2.2.1.1" evidence="4 15"/>
<dbReference type="InterPro" id="IPR049557">
    <property type="entry name" value="Transketolase_CS"/>
</dbReference>
<comment type="caution">
    <text evidence="17">The sequence shown here is derived from an EMBL/GenBank/DDBJ whole genome shotgun (WGS) entry which is preliminary data.</text>
</comment>
<dbReference type="PROSITE" id="PS00802">
    <property type="entry name" value="TRANSKETOLASE_2"/>
    <property type="match status" value="1"/>
</dbReference>
<dbReference type="GO" id="GO:0005829">
    <property type="term" value="C:cytosol"/>
    <property type="evidence" value="ECO:0007669"/>
    <property type="project" value="TreeGrafter"/>
</dbReference>